<protein>
    <recommendedName>
        <fullName evidence="1">DUF4326 domain-containing protein</fullName>
    </recommendedName>
</protein>
<gene>
    <name evidence="2" type="primary">67</name>
    <name evidence="2" type="ORF">SEA_MARGARETKALI_67</name>
</gene>
<evidence type="ECO:0000313" key="2">
    <source>
        <dbReference type="EMBL" id="AXH44447.1"/>
    </source>
</evidence>
<reference evidence="3" key="1">
    <citation type="submission" date="2018-06" db="EMBL/GenBank/DDBJ databases">
        <authorList>
            <person name="Zhirakovskaya E."/>
        </authorList>
    </citation>
    <scope>NUCLEOTIDE SEQUENCE [LARGE SCALE GENOMIC DNA]</scope>
</reference>
<accession>A0A345KN45</accession>
<dbReference type="RefSeq" id="YP_010649549.1">
    <property type="nucleotide sequence ID" value="NC_070769.1"/>
</dbReference>
<dbReference type="InterPro" id="IPR025475">
    <property type="entry name" value="DUF4326"/>
</dbReference>
<dbReference type="Proteomes" id="UP000257231">
    <property type="component" value="Segment"/>
</dbReference>
<feature type="domain" description="DUF4326" evidence="1">
    <location>
        <begin position="9"/>
        <end position="105"/>
    </location>
</feature>
<dbReference type="GeneID" id="77925097"/>
<dbReference type="Pfam" id="PF14216">
    <property type="entry name" value="DUF4326"/>
    <property type="match status" value="1"/>
</dbReference>
<name>A0A345KN45_9CAUD</name>
<dbReference type="KEGG" id="vg:77925097"/>
<keyword evidence="3" id="KW-1185">Reference proteome</keyword>
<proteinExistence type="predicted"/>
<sequence>MTPQRIQRKRTKGWRMPENTVYVGRPGKWGNPYAVGDESAFMGHMPVHGIEEPLTSGDASQLFHLALTGGHLDINVIHVRAELAGKNLACFCPPDKPCHADVLLEIANQ</sequence>
<evidence type="ECO:0000259" key="1">
    <source>
        <dbReference type="Pfam" id="PF14216"/>
    </source>
</evidence>
<dbReference type="EMBL" id="MH450123">
    <property type="protein sequence ID" value="AXH44447.1"/>
    <property type="molecule type" value="Genomic_DNA"/>
</dbReference>
<evidence type="ECO:0000313" key="3">
    <source>
        <dbReference type="Proteomes" id="UP000257231"/>
    </source>
</evidence>
<organism evidence="2 3">
    <name type="scientific">Arthrobacter phage MargaretKali</name>
    <dbReference type="NCBI Taxonomy" id="2250414"/>
    <lineage>
        <taxon>Viruses</taxon>
        <taxon>Duplodnaviria</taxon>
        <taxon>Heunggongvirae</taxon>
        <taxon>Uroviricota</taxon>
        <taxon>Caudoviricetes</taxon>
        <taxon>Kumottavirus</taxon>
        <taxon>Kumottavirus margaretkali</taxon>
    </lineage>
</organism>